<evidence type="ECO:0000256" key="1">
    <source>
        <dbReference type="ARBA" id="ARBA00022737"/>
    </source>
</evidence>
<feature type="domain" description="PX" evidence="3">
    <location>
        <begin position="17"/>
        <end position="139"/>
    </location>
</feature>
<name>A0A6F9DSR8_9ASCI</name>
<evidence type="ECO:0000259" key="3">
    <source>
        <dbReference type="PROSITE" id="PS50195"/>
    </source>
</evidence>
<feature type="region of interest" description="Disordered" evidence="2">
    <location>
        <begin position="148"/>
        <end position="196"/>
    </location>
</feature>
<organism evidence="4">
    <name type="scientific">Phallusia mammillata</name>
    <dbReference type="NCBI Taxonomy" id="59560"/>
    <lineage>
        <taxon>Eukaryota</taxon>
        <taxon>Metazoa</taxon>
        <taxon>Chordata</taxon>
        <taxon>Tunicata</taxon>
        <taxon>Ascidiacea</taxon>
        <taxon>Phlebobranchia</taxon>
        <taxon>Ascidiidae</taxon>
        <taxon>Phallusia</taxon>
    </lineage>
</organism>
<dbReference type="EMBL" id="LR790186">
    <property type="protein sequence ID" value="CAB3266048.1"/>
    <property type="molecule type" value="mRNA"/>
</dbReference>
<dbReference type="Gene3D" id="3.30.1520.10">
    <property type="entry name" value="Phox-like domain"/>
    <property type="match status" value="1"/>
</dbReference>
<proteinExistence type="evidence at transcript level"/>
<sequence>MASSLCRSRSLTNVFVQHVTVLDIVQVKTGNNRYSEWVYVIGVTWSDTREHKIFRSYSEVSSLYSFLHKLLSAEKHRNRFLKDLPKVPARGLFDWSTVKLMVRHQATIDSFFRGLICLPVQISRHKVVLDFYEMRDVDNQNYVTKHTIISNNNSRDSSSESTDSQSTNNETDSINADVTTPPTNQRTRAPPSFLPVTSCFEEDDDFYATDYDAMLEDVSALELYEDYLKNDAYFSLQGDATGRDDVTGRYDVSGRYDDERWLRECEEIISPYSPNKAYFRLVHVLENQS</sequence>
<dbReference type="GO" id="GO:0005737">
    <property type="term" value="C:cytoplasm"/>
    <property type="evidence" value="ECO:0007669"/>
    <property type="project" value="TreeGrafter"/>
</dbReference>
<dbReference type="GO" id="GO:0016176">
    <property type="term" value="F:superoxide-generating NADPH oxidase activator activity"/>
    <property type="evidence" value="ECO:0007669"/>
    <property type="project" value="TreeGrafter"/>
</dbReference>
<evidence type="ECO:0000313" key="4">
    <source>
        <dbReference type="EMBL" id="CAB3266048.1"/>
    </source>
</evidence>
<gene>
    <name evidence="4" type="primary">Sh3pxd2a-001</name>
</gene>
<accession>A0A6F9DSR8</accession>
<dbReference type="GO" id="GO:0042554">
    <property type="term" value="P:superoxide anion generation"/>
    <property type="evidence" value="ECO:0007669"/>
    <property type="project" value="TreeGrafter"/>
</dbReference>
<dbReference type="AlphaFoldDB" id="A0A6F9DSR8"/>
<evidence type="ECO:0000256" key="2">
    <source>
        <dbReference type="SAM" id="MobiDB-lite"/>
    </source>
</evidence>
<protein>
    <submittedName>
        <fullName evidence="4">SH3 and PX domain-containing protein 2A-like</fullName>
    </submittedName>
</protein>
<feature type="compositionally biased region" description="Polar residues" evidence="2">
    <location>
        <begin position="174"/>
        <end position="187"/>
    </location>
</feature>
<dbReference type="InterPro" id="IPR051228">
    <property type="entry name" value="NADPH_Oxidase/PX-Domain"/>
</dbReference>
<dbReference type="Pfam" id="PF00787">
    <property type="entry name" value="PX"/>
    <property type="match status" value="1"/>
</dbReference>
<reference evidence="4" key="1">
    <citation type="submission" date="2020-04" db="EMBL/GenBank/DDBJ databases">
        <authorList>
            <person name="Neveu A P."/>
        </authorList>
    </citation>
    <scope>NUCLEOTIDE SEQUENCE</scope>
    <source>
        <tissue evidence="4">Whole embryo</tissue>
    </source>
</reference>
<dbReference type="PROSITE" id="PS50195">
    <property type="entry name" value="PX"/>
    <property type="match status" value="1"/>
</dbReference>
<dbReference type="PANTHER" id="PTHR15706:SF2">
    <property type="entry name" value="SH3 AND PX DOMAIN-CONTAINING PROTEIN 2A"/>
    <property type="match status" value="1"/>
</dbReference>
<dbReference type="GO" id="GO:0035091">
    <property type="term" value="F:phosphatidylinositol binding"/>
    <property type="evidence" value="ECO:0007669"/>
    <property type="project" value="InterPro"/>
</dbReference>
<dbReference type="SUPFAM" id="SSF64268">
    <property type="entry name" value="PX domain"/>
    <property type="match status" value="1"/>
</dbReference>
<keyword evidence="1" id="KW-0677">Repeat</keyword>
<dbReference type="InterPro" id="IPR036871">
    <property type="entry name" value="PX_dom_sf"/>
</dbReference>
<dbReference type="InterPro" id="IPR001683">
    <property type="entry name" value="PX_dom"/>
</dbReference>
<feature type="compositionally biased region" description="Low complexity" evidence="2">
    <location>
        <begin position="150"/>
        <end position="173"/>
    </location>
</feature>
<dbReference type="PANTHER" id="PTHR15706">
    <property type="entry name" value="SH3 MULTIPLE DOMAIN"/>
    <property type="match status" value="1"/>
</dbReference>